<feature type="domain" description="DUF218" evidence="2">
    <location>
        <begin position="20"/>
        <end position="155"/>
    </location>
</feature>
<feature type="chain" id="PRO_5044192968" description="DUF218 domain-containing protein" evidence="1">
    <location>
        <begin position="20"/>
        <end position="226"/>
    </location>
</feature>
<dbReference type="AlphaFoldDB" id="A0A0D3JFX9"/>
<evidence type="ECO:0000259" key="2">
    <source>
        <dbReference type="Pfam" id="PF02698"/>
    </source>
</evidence>
<name>A0A0D3JFX9_EMIH1</name>
<reference evidence="3" key="2">
    <citation type="submission" date="2024-10" db="UniProtKB">
        <authorList>
            <consortium name="EnsemblProtists"/>
        </authorList>
    </citation>
    <scope>IDENTIFICATION</scope>
</reference>
<dbReference type="InterPro" id="IPR003848">
    <property type="entry name" value="DUF218"/>
</dbReference>
<dbReference type="HOGENOM" id="CLU_1226742_0_0_1"/>
<sequence>MLLLAISALASVTAAPSTGIVVHGFHCNAPRWEEVVWGDEAAQRLGRLPHAALLAWQARHELQAFICGSGASQTASGSAEADALISLLFERLPLADTESLNTQQEVLAALARLSRLGVQRALLVSSPTHMPRCLRDASVAAARLGYEGTVLASPCGTSWTEETAVVVEPPHRPDGGASAALFGLVRRAAALAFGTTATESGRRPAEFLAAFERLLASFENRKSSTV</sequence>
<organism evidence="3 4">
    <name type="scientific">Emiliania huxleyi (strain CCMP1516)</name>
    <dbReference type="NCBI Taxonomy" id="280463"/>
    <lineage>
        <taxon>Eukaryota</taxon>
        <taxon>Haptista</taxon>
        <taxon>Haptophyta</taxon>
        <taxon>Prymnesiophyceae</taxon>
        <taxon>Isochrysidales</taxon>
        <taxon>Noelaerhabdaceae</taxon>
        <taxon>Emiliania</taxon>
    </lineage>
</organism>
<accession>A0A0D3JFX9</accession>
<reference evidence="4" key="1">
    <citation type="journal article" date="2013" name="Nature">
        <title>Pan genome of the phytoplankton Emiliania underpins its global distribution.</title>
        <authorList>
            <person name="Read B.A."/>
            <person name="Kegel J."/>
            <person name="Klute M.J."/>
            <person name="Kuo A."/>
            <person name="Lefebvre S.C."/>
            <person name="Maumus F."/>
            <person name="Mayer C."/>
            <person name="Miller J."/>
            <person name="Monier A."/>
            <person name="Salamov A."/>
            <person name="Young J."/>
            <person name="Aguilar M."/>
            <person name="Claverie J.M."/>
            <person name="Frickenhaus S."/>
            <person name="Gonzalez K."/>
            <person name="Herman E.K."/>
            <person name="Lin Y.C."/>
            <person name="Napier J."/>
            <person name="Ogata H."/>
            <person name="Sarno A.F."/>
            <person name="Shmutz J."/>
            <person name="Schroeder D."/>
            <person name="de Vargas C."/>
            <person name="Verret F."/>
            <person name="von Dassow P."/>
            <person name="Valentin K."/>
            <person name="Van de Peer Y."/>
            <person name="Wheeler G."/>
            <person name="Dacks J.B."/>
            <person name="Delwiche C.F."/>
            <person name="Dyhrman S.T."/>
            <person name="Glockner G."/>
            <person name="John U."/>
            <person name="Richards T."/>
            <person name="Worden A.Z."/>
            <person name="Zhang X."/>
            <person name="Grigoriev I.V."/>
            <person name="Allen A.E."/>
            <person name="Bidle K."/>
            <person name="Borodovsky M."/>
            <person name="Bowler C."/>
            <person name="Brownlee C."/>
            <person name="Cock J.M."/>
            <person name="Elias M."/>
            <person name="Gladyshev V.N."/>
            <person name="Groth M."/>
            <person name="Guda C."/>
            <person name="Hadaegh A."/>
            <person name="Iglesias-Rodriguez M.D."/>
            <person name="Jenkins J."/>
            <person name="Jones B.M."/>
            <person name="Lawson T."/>
            <person name="Leese F."/>
            <person name="Lindquist E."/>
            <person name="Lobanov A."/>
            <person name="Lomsadze A."/>
            <person name="Malik S.B."/>
            <person name="Marsh M.E."/>
            <person name="Mackinder L."/>
            <person name="Mock T."/>
            <person name="Mueller-Roeber B."/>
            <person name="Pagarete A."/>
            <person name="Parker M."/>
            <person name="Probert I."/>
            <person name="Quesneville H."/>
            <person name="Raines C."/>
            <person name="Rensing S.A."/>
            <person name="Riano-Pachon D.M."/>
            <person name="Richier S."/>
            <person name="Rokitta S."/>
            <person name="Shiraiwa Y."/>
            <person name="Soanes D.M."/>
            <person name="van der Giezen M."/>
            <person name="Wahlund T.M."/>
            <person name="Williams B."/>
            <person name="Wilson W."/>
            <person name="Wolfe G."/>
            <person name="Wurch L.L."/>
        </authorList>
    </citation>
    <scope>NUCLEOTIDE SEQUENCE</scope>
</reference>
<dbReference type="GeneID" id="17267977"/>
<dbReference type="KEGG" id="ehx:EMIHUDRAFT_240358"/>
<proteinExistence type="predicted"/>
<evidence type="ECO:0000256" key="1">
    <source>
        <dbReference type="SAM" id="SignalP"/>
    </source>
</evidence>
<evidence type="ECO:0000313" key="4">
    <source>
        <dbReference type="Proteomes" id="UP000013827"/>
    </source>
</evidence>
<keyword evidence="4" id="KW-1185">Reference proteome</keyword>
<keyword evidence="1" id="KW-0732">Signal</keyword>
<dbReference type="RefSeq" id="XP_005774843.1">
    <property type="nucleotide sequence ID" value="XM_005774786.1"/>
</dbReference>
<dbReference type="EnsemblProtists" id="EOD22414">
    <property type="protein sequence ID" value="EOD22414"/>
    <property type="gene ID" value="EMIHUDRAFT_240358"/>
</dbReference>
<protein>
    <recommendedName>
        <fullName evidence="2">DUF218 domain-containing protein</fullName>
    </recommendedName>
</protein>
<evidence type="ECO:0000313" key="3">
    <source>
        <dbReference type="EnsemblProtists" id="EOD22414"/>
    </source>
</evidence>
<dbReference type="eggNOG" id="ENOG502SUR4">
    <property type="taxonomic scope" value="Eukaryota"/>
</dbReference>
<dbReference type="PaxDb" id="2903-EOD22414"/>
<dbReference type="Pfam" id="PF02698">
    <property type="entry name" value="DUF218"/>
    <property type="match status" value="1"/>
</dbReference>
<dbReference type="Proteomes" id="UP000013827">
    <property type="component" value="Unassembled WGS sequence"/>
</dbReference>
<feature type="signal peptide" evidence="1">
    <location>
        <begin position="1"/>
        <end position="19"/>
    </location>
</feature>